<sequence>MLGLMMQTPLLLSSILMHAARSFPDVEIVSRTPDKPDHITNYSGLLERSSRLANALDSIGIKPGDRVATLAWNSYRHLELYFGISGMGAVCHTINPRLFVDQIIYIINHAEDAVVFFDLAFIDLVYSLMPQCPTVEAWIYLGEAGDAKIVGAKGFPSYEGFLSGCSEAYAWPEFDENTACGLCYTSGTTGNPKGVLYSHRSAVLHSCAAALPDACRISLDDTVALVSPMFHAMSWGMPYCATATGSKLVMAGQNVDGESLHRLFEDHGVTFAGGVPTVWLGYVRYLQSAGVKPTTLNRALIGGTACPASLMETLQDEYGVEVLHGWGMTETSPLATISKPLRKHMTSSRAERRSRQVKQGRALFGVEIGIRDGNNRKLPHDGKAVGDLVVRGPWIARAYYKMPESERADGWFFTGDVVTIDSNGYMQVTDRSKDVIKSGGEWISSIELENLAMAHPEIVEAAVIGIAHPKWDERPLVLAVRRQGSRLEAQDLLAFYEGKIAKWWMPDDVLFVDELPHGATGKVLKTKLRELYGNRDSAAISQTGNPPAAEANGGSYVSPQLASRSRRHLRLTRSRTR</sequence>
<dbReference type="PANTHER" id="PTHR43859">
    <property type="entry name" value="ACYL-ACTIVATING ENZYME"/>
    <property type="match status" value="1"/>
</dbReference>
<evidence type="ECO:0000313" key="12">
    <source>
        <dbReference type="EMBL" id="APG06952.1"/>
    </source>
</evidence>
<evidence type="ECO:0000259" key="10">
    <source>
        <dbReference type="Pfam" id="PF00501"/>
    </source>
</evidence>
<dbReference type="InterPro" id="IPR020845">
    <property type="entry name" value="AMP-binding_CS"/>
</dbReference>
<dbReference type="GO" id="GO:0016874">
    <property type="term" value="F:ligase activity"/>
    <property type="evidence" value="ECO:0007669"/>
    <property type="project" value="UniProtKB-KW"/>
</dbReference>
<accession>A0A1L3F110</accession>
<comment type="catalytic activity">
    <reaction evidence="5">
        <text>3-(methylsulfanyl)propanoate + ATP + CoA = 3-(methylsulfanyl)propanoyl-CoA + AMP + diphosphate</text>
        <dbReference type="Rhea" id="RHEA:43052"/>
        <dbReference type="ChEBI" id="CHEBI:30616"/>
        <dbReference type="ChEBI" id="CHEBI:33019"/>
        <dbReference type="ChEBI" id="CHEBI:49016"/>
        <dbReference type="ChEBI" id="CHEBI:57287"/>
        <dbReference type="ChEBI" id="CHEBI:82815"/>
        <dbReference type="ChEBI" id="CHEBI:456215"/>
        <dbReference type="EC" id="6.2.1.44"/>
    </reaction>
    <physiologicalReaction direction="left-to-right" evidence="5">
        <dbReference type="Rhea" id="RHEA:43053"/>
    </physiologicalReaction>
</comment>
<dbReference type="RefSeq" id="WP_081369094.1">
    <property type="nucleotide sequence ID" value="NZ_CP017637.1"/>
</dbReference>
<feature type="domain" description="AMP-binding enzyme C-terminal" evidence="11">
    <location>
        <begin position="447"/>
        <end position="522"/>
    </location>
</feature>
<evidence type="ECO:0000256" key="4">
    <source>
        <dbReference type="ARBA" id="ARBA00023098"/>
    </source>
</evidence>
<evidence type="ECO:0000256" key="3">
    <source>
        <dbReference type="ARBA" id="ARBA00022832"/>
    </source>
</evidence>
<dbReference type="PROSITE" id="PS00455">
    <property type="entry name" value="AMP_BINDING"/>
    <property type="match status" value="1"/>
</dbReference>
<dbReference type="EMBL" id="CP017637">
    <property type="protein sequence ID" value="APG06952.1"/>
    <property type="molecule type" value="Genomic_DNA"/>
</dbReference>
<evidence type="ECO:0000256" key="7">
    <source>
        <dbReference type="ARBA" id="ARBA00067668"/>
    </source>
</evidence>
<keyword evidence="9" id="KW-0732">Signal</keyword>
<evidence type="ECO:0000256" key="9">
    <source>
        <dbReference type="SAM" id="SignalP"/>
    </source>
</evidence>
<dbReference type="PANTHER" id="PTHR43859:SF4">
    <property type="entry name" value="BUTANOATE--COA LIGASE AAE1-RELATED"/>
    <property type="match status" value="1"/>
</dbReference>
<protein>
    <recommendedName>
        <fullName evidence="7">3-methylmercaptopropionyl-CoA ligase</fullName>
        <ecNumber evidence="6">6.2.1.44</ecNumber>
    </recommendedName>
</protein>
<dbReference type="NCBIfam" id="NF004837">
    <property type="entry name" value="PRK06187.1"/>
    <property type="match status" value="1"/>
</dbReference>
<gene>
    <name evidence="12" type="ORF">BKD09_01300</name>
</gene>
<evidence type="ECO:0000256" key="5">
    <source>
        <dbReference type="ARBA" id="ARBA00051915"/>
    </source>
</evidence>
<evidence type="ECO:0000256" key="6">
    <source>
        <dbReference type="ARBA" id="ARBA00066616"/>
    </source>
</evidence>
<dbReference type="InterPro" id="IPR000873">
    <property type="entry name" value="AMP-dep_synth/lig_dom"/>
</dbReference>
<evidence type="ECO:0000256" key="2">
    <source>
        <dbReference type="ARBA" id="ARBA00022598"/>
    </source>
</evidence>
<feature type="region of interest" description="Disordered" evidence="8">
    <location>
        <begin position="538"/>
        <end position="577"/>
    </location>
</feature>
<reference evidence="12 13" key="1">
    <citation type="submission" date="2016-11" db="EMBL/GenBank/DDBJ databases">
        <title>Complete Genome Sequence of Bradyrhizobium sp. strain J5, an isolated from soybean nodule in Hokkaido.</title>
        <authorList>
            <person name="Kanehara K."/>
        </authorList>
    </citation>
    <scope>NUCLEOTIDE SEQUENCE [LARGE SCALE GENOMIC DNA]</scope>
    <source>
        <strain evidence="12 13">J5</strain>
    </source>
</reference>
<keyword evidence="3" id="KW-0276">Fatty acid metabolism</keyword>
<keyword evidence="2 12" id="KW-0436">Ligase</keyword>
<dbReference type="EC" id="6.2.1.44" evidence="6"/>
<name>A0A1L3F110_BRAJP</name>
<comment type="similarity">
    <text evidence="1">Belongs to the ATP-dependent AMP-binding enzyme family.</text>
</comment>
<dbReference type="Pfam" id="PF13193">
    <property type="entry name" value="AMP-binding_C"/>
    <property type="match status" value="1"/>
</dbReference>
<dbReference type="InterPro" id="IPR025110">
    <property type="entry name" value="AMP-bd_C"/>
</dbReference>
<dbReference type="Pfam" id="PF00501">
    <property type="entry name" value="AMP-binding"/>
    <property type="match status" value="1"/>
</dbReference>
<dbReference type="Proteomes" id="UP000181962">
    <property type="component" value="Chromosome"/>
</dbReference>
<dbReference type="FunFam" id="3.30.300.30:FF:000008">
    <property type="entry name" value="2,3-dihydroxybenzoate-AMP ligase"/>
    <property type="match status" value="1"/>
</dbReference>
<evidence type="ECO:0000313" key="13">
    <source>
        <dbReference type="Proteomes" id="UP000181962"/>
    </source>
</evidence>
<feature type="signal peptide" evidence="9">
    <location>
        <begin position="1"/>
        <end position="19"/>
    </location>
</feature>
<dbReference type="Gene3D" id="3.30.300.30">
    <property type="match status" value="1"/>
</dbReference>
<dbReference type="GO" id="GO:0006631">
    <property type="term" value="P:fatty acid metabolic process"/>
    <property type="evidence" value="ECO:0007669"/>
    <property type="project" value="UniProtKB-KW"/>
</dbReference>
<dbReference type="OrthoDB" id="9803968at2"/>
<dbReference type="InterPro" id="IPR045851">
    <property type="entry name" value="AMP-bd_C_sf"/>
</dbReference>
<feature type="chain" id="PRO_5012385620" description="3-methylmercaptopropionyl-CoA ligase" evidence="9">
    <location>
        <begin position="20"/>
        <end position="577"/>
    </location>
</feature>
<dbReference type="SUPFAM" id="SSF56801">
    <property type="entry name" value="Acetyl-CoA synthetase-like"/>
    <property type="match status" value="1"/>
</dbReference>
<organism evidence="12 13">
    <name type="scientific">Bradyrhizobium japonicum</name>
    <dbReference type="NCBI Taxonomy" id="375"/>
    <lineage>
        <taxon>Bacteria</taxon>
        <taxon>Pseudomonadati</taxon>
        <taxon>Pseudomonadota</taxon>
        <taxon>Alphaproteobacteria</taxon>
        <taxon>Hyphomicrobiales</taxon>
        <taxon>Nitrobacteraceae</taxon>
        <taxon>Bradyrhizobium</taxon>
    </lineage>
</organism>
<feature type="compositionally biased region" description="Basic residues" evidence="8">
    <location>
        <begin position="564"/>
        <end position="577"/>
    </location>
</feature>
<evidence type="ECO:0000256" key="1">
    <source>
        <dbReference type="ARBA" id="ARBA00006432"/>
    </source>
</evidence>
<dbReference type="InterPro" id="IPR042099">
    <property type="entry name" value="ANL_N_sf"/>
</dbReference>
<keyword evidence="4" id="KW-0443">Lipid metabolism</keyword>
<dbReference type="Gene3D" id="3.40.50.12780">
    <property type="entry name" value="N-terminal domain of ligase-like"/>
    <property type="match status" value="1"/>
</dbReference>
<evidence type="ECO:0000259" key="11">
    <source>
        <dbReference type="Pfam" id="PF13193"/>
    </source>
</evidence>
<feature type="domain" description="AMP-dependent synthetase/ligase" evidence="10">
    <location>
        <begin position="18"/>
        <end position="400"/>
    </location>
</feature>
<dbReference type="CDD" id="cd12119">
    <property type="entry name" value="ttLC_FACS_AlkK_like"/>
    <property type="match status" value="1"/>
</dbReference>
<proteinExistence type="inferred from homology"/>
<evidence type="ECO:0000256" key="8">
    <source>
        <dbReference type="SAM" id="MobiDB-lite"/>
    </source>
</evidence>
<dbReference type="AlphaFoldDB" id="A0A1L3F110"/>